<accession>A0ABP8V775</accession>
<name>A0ABP8V775_9GAMM</name>
<proteinExistence type="predicted"/>
<keyword evidence="2" id="KW-1185">Reference proteome</keyword>
<evidence type="ECO:0000313" key="1">
    <source>
        <dbReference type="EMBL" id="GAA4651646.1"/>
    </source>
</evidence>
<dbReference type="Proteomes" id="UP001500604">
    <property type="component" value="Unassembled WGS sequence"/>
</dbReference>
<protein>
    <submittedName>
        <fullName evidence="1">Uncharacterized protein</fullName>
    </submittedName>
</protein>
<evidence type="ECO:0000313" key="2">
    <source>
        <dbReference type="Proteomes" id="UP001500604"/>
    </source>
</evidence>
<sequence length="87" mass="9513">MNSDKWGITVQGSTLCAIRCVFVRAAQIITGGYPCCKTILKTRPARGLRTNCAALYGWPVLGQADFHMFSPDASQKHSDTIPINVSR</sequence>
<gene>
    <name evidence="1" type="ORF">GCM10023116_39300</name>
</gene>
<organism evidence="1 2">
    <name type="scientific">Kistimonas scapharcae</name>
    <dbReference type="NCBI Taxonomy" id="1036133"/>
    <lineage>
        <taxon>Bacteria</taxon>
        <taxon>Pseudomonadati</taxon>
        <taxon>Pseudomonadota</taxon>
        <taxon>Gammaproteobacteria</taxon>
        <taxon>Oceanospirillales</taxon>
        <taxon>Endozoicomonadaceae</taxon>
        <taxon>Kistimonas</taxon>
    </lineage>
</organism>
<dbReference type="EMBL" id="BAABFL010000458">
    <property type="protein sequence ID" value="GAA4651646.1"/>
    <property type="molecule type" value="Genomic_DNA"/>
</dbReference>
<reference evidence="2" key="1">
    <citation type="journal article" date="2019" name="Int. J. Syst. Evol. Microbiol.">
        <title>The Global Catalogue of Microorganisms (GCM) 10K type strain sequencing project: providing services to taxonomists for standard genome sequencing and annotation.</title>
        <authorList>
            <consortium name="The Broad Institute Genomics Platform"/>
            <consortium name="The Broad Institute Genome Sequencing Center for Infectious Disease"/>
            <person name="Wu L."/>
            <person name="Ma J."/>
        </authorList>
    </citation>
    <scope>NUCLEOTIDE SEQUENCE [LARGE SCALE GENOMIC DNA]</scope>
    <source>
        <strain evidence="2">JCM 17805</strain>
    </source>
</reference>
<comment type="caution">
    <text evidence="1">The sequence shown here is derived from an EMBL/GenBank/DDBJ whole genome shotgun (WGS) entry which is preliminary data.</text>
</comment>